<evidence type="ECO:0000256" key="1">
    <source>
        <dbReference type="ARBA" id="ARBA00004123"/>
    </source>
</evidence>
<dbReference type="CDD" id="cd07976">
    <property type="entry name" value="TFIIA_alpha_beta_like"/>
    <property type="match status" value="1"/>
</dbReference>
<accession>I6ZSZ4</accession>
<dbReference type="PANTHER" id="PTHR12694:SF8">
    <property type="entry name" value="TRANSCRIPTION INITIATION FACTOR IIA SUBUNIT 1"/>
    <property type="match status" value="1"/>
</dbReference>
<dbReference type="GO" id="GO:0006367">
    <property type="term" value="P:transcription initiation at RNA polymerase II promoter"/>
    <property type="evidence" value="ECO:0007669"/>
    <property type="project" value="InterPro"/>
</dbReference>
<dbReference type="OrthoDB" id="6275927at2759"/>
<dbReference type="GO" id="GO:0005672">
    <property type="term" value="C:transcription factor TFIIA complex"/>
    <property type="evidence" value="ECO:0007669"/>
    <property type="project" value="InterPro"/>
</dbReference>
<dbReference type="Gene3D" id="2.30.18.10">
    <property type="entry name" value="Transcription factor IIA (TFIIA), beta-barrel domain"/>
    <property type="match status" value="1"/>
</dbReference>
<evidence type="ECO:0000256" key="3">
    <source>
        <dbReference type="ARBA" id="ARBA00023163"/>
    </source>
</evidence>
<proteinExistence type="inferred from homology"/>
<comment type="subcellular location">
    <subcellularLocation>
        <location evidence="1">Nucleus</location>
    </subcellularLocation>
</comment>
<dbReference type="InterPro" id="IPR009088">
    <property type="entry name" value="TFIIA_b-brl"/>
</dbReference>
<dbReference type="InterPro" id="IPR004855">
    <property type="entry name" value="TFIIA_asu/bsu"/>
</dbReference>
<evidence type="ECO:0000313" key="5">
    <source>
        <dbReference type="EMBL" id="AFN82716.1"/>
    </source>
</evidence>
<evidence type="ECO:0000313" key="6">
    <source>
        <dbReference type="Proteomes" id="UP000010094"/>
    </source>
</evidence>
<dbReference type="AlphaFoldDB" id="I6ZSZ4"/>
<dbReference type="GO" id="GO:0003743">
    <property type="term" value="F:translation initiation factor activity"/>
    <property type="evidence" value="ECO:0007669"/>
    <property type="project" value="UniProtKB-KW"/>
</dbReference>
<dbReference type="PANTHER" id="PTHR12694">
    <property type="entry name" value="TRANSCRIPTION INITIATION FACTOR IIA SUBUNIT 1"/>
    <property type="match status" value="1"/>
</dbReference>
<evidence type="ECO:0000256" key="2">
    <source>
        <dbReference type="ARBA" id="ARBA00010059"/>
    </source>
</evidence>
<organism evidence="5 6">
    <name type="scientific">Encephalitozoon romaleae (strain SJ-2008)</name>
    <name type="common">Microsporidian parasite</name>
    <dbReference type="NCBI Taxonomy" id="1178016"/>
    <lineage>
        <taxon>Eukaryota</taxon>
        <taxon>Fungi</taxon>
        <taxon>Fungi incertae sedis</taxon>
        <taxon>Microsporidia</taxon>
        <taxon>Unikaryonidae</taxon>
        <taxon>Encephalitozoon</taxon>
    </lineage>
</organism>
<gene>
    <name evidence="5" type="ordered locus">EROM_030950</name>
</gene>
<dbReference type="GeneID" id="20521006"/>
<reference evidence="5 6" key="1">
    <citation type="journal article" date="2012" name="Proc. Natl. Acad. Sci. U.S.A.">
        <title>Gain and loss of multiple functionally related, horizontally transferred genes in the reduced genomes of two microsporidian parasites.</title>
        <authorList>
            <person name="Pombert J.-F."/>
            <person name="Selman M."/>
            <person name="Burki F."/>
            <person name="Bardell F.T."/>
            <person name="Farinelli L."/>
            <person name="Solter L.F."/>
            <person name="Whitman D.W."/>
            <person name="Weiss L.M."/>
            <person name="Corradi N."/>
            <person name="Keeling P.J."/>
        </authorList>
    </citation>
    <scope>NUCLEOTIDE SEQUENCE [LARGE SCALE GENOMIC DNA]</scope>
    <source>
        <strain evidence="5 6">SJ-2008</strain>
    </source>
</reference>
<name>I6ZSZ4_ENCRO</name>
<dbReference type="EMBL" id="CP003520">
    <property type="protein sequence ID" value="AFN82716.1"/>
    <property type="molecule type" value="Genomic_DNA"/>
</dbReference>
<dbReference type="Proteomes" id="UP000010094">
    <property type="component" value="Chromosome III"/>
</dbReference>
<sequence length="157" mass="17747">MLKIYEDIISEVISKLEQAGDEINMGKSAIHELRNEWRERLIEYTQGEWGGERNGCNDGEEGYRGYERPSEGRVNGFNGKTTVEKDVGMFEDYESLSASSGDSEIIGKKDNVGNCMVCLYVKVNMSKGKWKCTFKQGFISIGNIDFVFNSAQGELEW</sequence>
<dbReference type="HOGENOM" id="CLU_030027_2_1_1"/>
<keyword evidence="6" id="KW-1185">Reference proteome</keyword>
<keyword evidence="3" id="KW-0804">Transcription</keyword>
<dbReference type="Gene3D" id="1.10.287.100">
    <property type="match status" value="1"/>
</dbReference>
<protein>
    <submittedName>
        <fullName evidence="5">Transcription initiation factor TFIIA-like protein</fullName>
    </submittedName>
</protein>
<keyword evidence="4" id="KW-0539">Nucleus</keyword>
<dbReference type="KEGG" id="ero:EROM_030950"/>
<evidence type="ECO:0000256" key="4">
    <source>
        <dbReference type="ARBA" id="ARBA00023242"/>
    </source>
</evidence>
<dbReference type="Pfam" id="PF03153">
    <property type="entry name" value="TFIIA"/>
    <property type="match status" value="1"/>
</dbReference>
<dbReference type="VEuPathDB" id="MicrosporidiaDB:EROM_030950"/>
<comment type="similarity">
    <text evidence="2">Belongs to the TFIIA subunit 1 family.</text>
</comment>
<dbReference type="RefSeq" id="XP_009264213.1">
    <property type="nucleotide sequence ID" value="XM_009265938.1"/>
</dbReference>
<dbReference type="SUPFAM" id="SSF50784">
    <property type="entry name" value="Transcription factor IIA (TFIIA), beta-barrel domain"/>
    <property type="match status" value="1"/>
</dbReference>